<evidence type="ECO:0000313" key="1">
    <source>
        <dbReference type="EMBL" id="CBN80334.1"/>
    </source>
</evidence>
<dbReference type="GO" id="GO:0016787">
    <property type="term" value="F:hydrolase activity"/>
    <property type="evidence" value="ECO:0007669"/>
    <property type="project" value="UniProtKB-KW"/>
</dbReference>
<evidence type="ECO:0000313" key="2">
    <source>
        <dbReference type="Proteomes" id="UP000002630"/>
    </source>
</evidence>
<dbReference type="EMBL" id="FN649741">
    <property type="protein sequence ID" value="CBN80334.1"/>
    <property type="molecule type" value="Genomic_DNA"/>
</dbReference>
<dbReference type="Pfam" id="PF04665">
    <property type="entry name" value="Pox_A32"/>
    <property type="match status" value="1"/>
</dbReference>
<dbReference type="STRING" id="2880.D8LP63"/>
<dbReference type="EMBL" id="FN648730">
    <property type="protein sequence ID" value="CBN80334.1"/>
    <property type="molecule type" value="Genomic_DNA"/>
</dbReference>
<dbReference type="EC" id="3.6.1.3" evidence="1"/>
<sequence>MNNEATTMASTTGSINVNLKRFDCRAAMSVKCNAVVIGKRNTGKSVVIAELLYYLNKQKVPRACVFSATEESNRFFCRHIPDSFIFDEKNVEGKLTEIVEQQKRLQLQRDIGEIDPDTDLRVVIVLDDMGYNRKALTSQILTFIFMNGRHYDITLIVAIQHVMQLTPALRSNTDYVICLKEGNKNVMRNLYENFFGVFEKPVHFKNAFDACTKDFGCLILNNTVTSVLVNDTVNWYKATPNRVFKFGSREFWEYHDERYVSIQDRYLLQHRPAADTTMSSDGTFVIHKHV</sequence>
<proteinExistence type="predicted"/>
<dbReference type="InterPro" id="IPR006758">
    <property type="entry name" value="A32L"/>
</dbReference>
<dbReference type="Proteomes" id="UP000002630">
    <property type="component" value="Linkage Group LG16"/>
</dbReference>
<gene>
    <name evidence="1" type="primary">ATPase</name>
    <name evidence="1" type="ORF">Esi_0052_0085</name>
</gene>
<dbReference type="Gene3D" id="3.40.50.300">
    <property type="entry name" value="P-loop containing nucleotide triphosphate hydrolases"/>
    <property type="match status" value="1"/>
</dbReference>
<accession>D8LP63</accession>
<organism evidence="1 2">
    <name type="scientific">Ectocarpus siliculosus</name>
    <name type="common">Brown alga</name>
    <name type="synonym">Conferva siliculosa</name>
    <dbReference type="NCBI Taxonomy" id="2880"/>
    <lineage>
        <taxon>Eukaryota</taxon>
        <taxon>Sar</taxon>
        <taxon>Stramenopiles</taxon>
        <taxon>Ochrophyta</taxon>
        <taxon>PX clade</taxon>
        <taxon>Phaeophyceae</taxon>
        <taxon>Ectocarpales</taxon>
        <taxon>Ectocarpaceae</taxon>
        <taxon>Ectocarpus</taxon>
    </lineage>
</organism>
<dbReference type="OrthoDB" id="538662at2759"/>
<keyword evidence="2" id="KW-1185">Reference proteome</keyword>
<dbReference type="InParanoid" id="D8LP63"/>
<dbReference type="SUPFAM" id="SSF52540">
    <property type="entry name" value="P-loop containing nucleoside triphosphate hydrolases"/>
    <property type="match status" value="1"/>
</dbReference>
<name>D8LP63_ECTSI</name>
<keyword evidence="1" id="KW-0378">Hydrolase</keyword>
<protein>
    <submittedName>
        <fullName evidence="1">Adenosinetriphosphatase</fullName>
        <ecNumber evidence="1">3.6.1.3</ecNumber>
    </submittedName>
</protein>
<dbReference type="AlphaFoldDB" id="D8LP63"/>
<reference evidence="1 2" key="1">
    <citation type="journal article" date="2010" name="Nature">
        <title>The Ectocarpus genome and the independent evolution of multicellularity in brown algae.</title>
        <authorList>
            <person name="Cock J.M."/>
            <person name="Sterck L."/>
            <person name="Rouze P."/>
            <person name="Scornet D."/>
            <person name="Allen A.E."/>
            <person name="Amoutzias G."/>
            <person name="Anthouard V."/>
            <person name="Artiguenave F."/>
            <person name="Aury J.M."/>
            <person name="Badger J.H."/>
            <person name="Beszteri B."/>
            <person name="Billiau K."/>
            <person name="Bonnet E."/>
            <person name="Bothwell J.H."/>
            <person name="Bowler C."/>
            <person name="Boyen C."/>
            <person name="Brownlee C."/>
            <person name="Carrano C.J."/>
            <person name="Charrier B."/>
            <person name="Cho G.Y."/>
            <person name="Coelho S.M."/>
            <person name="Collen J."/>
            <person name="Corre E."/>
            <person name="Da Silva C."/>
            <person name="Delage L."/>
            <person name="Delaroque N."/>
            <person name="Dittami S.M."/>
            <person name="Doulbeau S."/>
            <person name="Elias M."/>
            <person name="Farnham G."/>
            <person name="Gachon C.M."/>
            <person name="Gschloessl B."/>
            <person name="Heesch S."/>
            <person name="Jabbari K."/>
            <person name="Jubin C."/>
            <person name="Kawai H."/>
            <person name="Kimura K."/>
            <person name="Kloareg B."/>
            <person name="Kupper F.C."/>
            <person name="Lang D."/>
            <person name="Le Bail A."/>
            <person name="Leblanc C."/>
            <person name="Lerouge P."/>
            <person name="Lohr M."/>
            <person name="Lopez P.J."/>
            <person name="Martens C."/>
            <person name="Maumus F."/>
            <person name="Michel G."/>
            <person name="Miranda-Saavedra D."/>
            <person name="Morales J."/>
            <person name="Moreau H."/>
            <person name="Motomura T."/>
            <person name="Nagasato C."/>
            <person name="Napoli C.A."/>
            <person name="Nelson D.R."/>
            <person name="Nyvall-Collen P."/>
            <person name="Peters A.F."/>
            <person name="Pommier C."/>
            <person name="Potin P."/>
            <person name="Poulain J."/>
            <person name="Quesneville H."/>
            <person name="Read B."/>
            <person name="Rensing S.A."/>
            <person name="Ritter A."/>
            <person name="Rousvoal S."/>
            <person name="Samanta M."/>
            <person name="Samson G."/>
            <person name="Schroeder D.C."/>
            <person name="Segurens B."/>
            <person name="Strittmatter M."/>
            <person name="Tonon T."/>
            <person name="Tregear J.W."/>
            <person name="Valentin K."/>
            <person name="von Dassow P."/>
            <person name="Yamagishi T."/>
            <person name="Van de Peer Y."/>
            <person name="Wincker P."/>
        </authorList>
    </citation>
    <scope>NUCLEOTIDE SEQUENCE [LARGE SCALE GENOMIC DNA]</scope>
    <source>
        <strain evidence="2">Ec32 / CCAP1310/4</strain>
    </source>
</reference>
<dbReference type="eggNOG" id="ENOG502SEJ0">
    <property type="taxonomic scope" value="Eukaryota"/>
</dbReference>
<dbReference type="InterPro" id="IPR027417">
    <property type="entry name" value="P-loop_NTPase"/>
</dbReference>